<comment type="subcellular location">
    <subcellularLocation>
        <location evidence="4">Nucleus</location>
        <location evidence="4">Nucleolus</location>
    </subcellularLocation>
    <subcellularLocation>
        <location evidence="4">Nucleus</location>
        <location evidence="4">Nucleoplasm</location>
    </subcellularLocation>
</comment>
<evidence type="ECO:0000256" key="3">
    <source>
        <dbReference type="ARBA" id="ARBA00023242"/>
    </source>
</evidence>
<evidence type="ECO:0000256" key="1">
    <source>
        <dbReference type="ARBA" id="ARBA00022517"/>
    </source>
</evidence>
<sequence length="1792" mass="198019">MGRLRQKGKAGAAKDYVTRSAAVKKLQCSLADFRRLCILKGIFPREPRSKKKANKGSSAPTSFYYAKDIAYLAHEPVLKKLREHKAFAKKLSRALGRGEWSSAKSLEDNKPVYRLDHIIKERYPTFIDAVRDIDDALCMIFLFATLPSNTRVSSELVENCARLSAEWQLYVMHSRSLRKSFLSIKGVYYQAEVMDQTVTWLVPYQFTQNIPADVDVRVMLTFLELYQTLLGFVFFKLYTDAGLIYPPPLDAKKDEGGAGVGAFSLQDVTRPSGPTLTKSKVIEIDGRKISSKDVRQTIKSISATSGAVDADVEMSDPDINEDVDEEFVVHASTSDPRASASLPTLKSLSNMPQTINTSLFTPYTFYLSRETSRPIFEFLVRSFGGRIGWPTSSGSGSPVEESDDSITHVIIDRPMVMRENETSEERERRLGRKYVQPQWVVDCINASKILLEEPYAQGKTLPPHLSPFGEYEGAYDPTVGLTDGGEVAEQIEESEEEIEDTEDMEMEGAGQAALKAAAEAAAASEDPAALRAAELAAEAAGVDFGAFEKEVSKSRKASKKKAPEGMIEDTEQDMNKMMMSNKQKKLYEKMKYSQKKRETERAGALTSNQTAREPRISNPERPPPPYDPNPNPSIIIAETTTTRTEVVTTTTTHFFSFPLWRKRPFVSASSPRESTSDPHAGADEHGIIPSSTRSSFLMVEKDLPPTPPHEDVSHRNQRKDLNETSPSGNSFSSLLSSDARTSSVAVDTLQPAAALAPPPEPQTPQSSELPIHQPISPFNMNITVTPSSPSSSPEAKSPHSRSLPRSYSANSSLRSPRDTDMSPVKDRPPDQLDHSAPTSLSELSTSKVVAGSEEHVHDHGCVHMHEPQRRPRAQTNPPLLNRLSFNWLSSSSVSPPIIPRNNSSLSRPHTSSSTFSMSSLKGRQDSSPIFTESPNSSNSSRPSLDKAAIPLPSGKEESPEMYLRRLQAAVSKAEVASILASSPESFYAQVLRTYIGQFNFVEDPLDVALRKLLMEVGLPRETQQIDRVIEAFANRYLQCNPALYTSDDAFNKSNKRKMTKADYIKNTRLPGVAPEVLDKCFYDNIVFAPFIFIEDPLDINGQRGLAPDTSSHSISPTVAGTPTSTGIPLARANKVDPYYLITHDLLGPLRVNVEAFVPKTSPYSYEGTVGPWDETQLQLAFAKANQIEVGASTTPSRTSSAFFNLGSSIGPASPNSKSGLPMQVASPYPQDMSTLKLTKLGLLNRKEDVLEGGKKASNRKWKQWSVVLTGSQLLFFRDTSWAYALAAQSLPSDGDAIFPHSALFKPDELLSVKNAIAVYDKSYTKYPNTFRFLLADGRQLLLQAPDEKELNEWIAGINYASAFKSAGVRMRPLEMSGADVKLTGVAAATSHLHDLQIHSAHSPTWDSNSPRDLMGMLSGDSETDVQRPPLSRRLTIAADPVDVELEVPIAPEIDGAEQFKATFDQVKADLAAGRRASADEVSPTEEELRRKSFDHSPASTTPCIEISRLPSRSQIMQSKITDLDLRIAAVQSQLDANLRFVRNIATLTPFQKSTRDRLTSAVQNVAQRVMQGRLEITKLLCHRNVLINDLVSEGRSWHRAKTLALRAATETLQSRHHTPLPRMTFSYHNSDSMDMPINNESLISQHLDASPTHRPESSICESFHSAVDFGQGLSSENTTTSFLDTERIFDSPPPSTSPSLNSHSLLDRNTESPRQSLNLPPSFQPLTESRRTSGDIDTQEHIYVAPQSPVEEEAEKWDRTRCAHRVSLVRLPSDIQLKSRFGRHGQPGGHNN</sequence>
<dbReference type="SMART" id="SM00292">
    <property type="entry name" value="BRCT"/>
    <property type="match status" value="1"/>
</dbReference>
<feature type="region of interest" description="Disordered" evidence="5">
    <location>
        <begin position="1474"/>
        <end position="1501"/>
    </location>
</feature>
<dbReference type="GO" id="GO:0000466">
    <property type="term" value="P:maturation of 5.8S rRNA from tricistronic rRNA transcript (SSU-rRNA, 5.8S rRNA, LSU-rRNA)"/>
    <property type="evidence" value="ECO:0007669"/>
    <property type="project" value="UniProtKB-UniRule"/>
</dbReference>
<dbReference type="InterPro" id="IPR010613">
    <property type="entry name" value="PES"/>
</dbReference>
<dbReference type="GO" id="GO:0070545">
    <property type="term" value="C:PeBoW complex"/>
    <property type="evidence" value="ECO:0007669"/>
    <property type="project" value="TreeGrafter"/>
</dbReference>
<feature type="region of interest" description="Disordered" evidence="5">
    <location>
        <begin position="1685"/>
        <end position="1742"/>
    </location>
</feature>
<dbReference type="PROSITE" id="PS50190">
    <property type="entry name" value="SEC7"/>
    <property type="match status" value="1"/>
</dbReference>
<feature type="compositionally biased region" description="Basic and acidic residues" evidence="5">
    <location>
        <begin position="589"/>
        <end position="601"/>
    </location>
</feature>
<dbReference type="InterPro" id="IPR036420">
    <property type="entry name" value="BRCT_dom_sf"/>
</dbReference>
<dbReference type="OrthoDB" id="10264910at2759"/>
<feature type="region of interest" description="Disordered" evidence="5">
    <location>
        <begin position="667"/>
        <end position="855"/>
    </location>
</feature>
<dbReference type="Proteomes" id="UP000717328">
    <property type="component" value="Unassembled WGS sequence"/>
</dbReference>
<keyword evidence="10" id="KW-1185">Reference proteome</keyword>
<evidence type="ECO:0000259" key="8">
    <source>
        <dbReference type="PROSITE" id="PS50190"/>
    </source>
</evidence>
<dbReference type="InterPro" id="IPR000904">
    <property type="entry name" value="Sec7_dom"/>
</dbReference>
<dbReference type="PROSITE" id="PS50172">
    <property type="entry name" value="BRCT"/>
    <property type="match status" value="1"/>
</dbReference>
<dbReference type="InterPro" id="IPR041681">
    <property type="entry name" value="PH_9"/>
</dbReference>
<feature type="compositionally biased region" description="Basic and acidic residues" evidence="5">
    <location>
        <begin position="815"/>
        <end position="833"/>
    </location>
</feature>
<evidence type="ECO:0000259" key="6">
    <source>
        <dbReference type="PROSITE" id="PS50003"/>
    </source>
</evidence>
<protein>
    <recommendedName>
        <fullName evidence="4">Pescadillo homolog</fullName>
    </recommendedName>
    <alternativeName>
        <fullName evidence="4">Nucleolar protein 7 homolog</fullName>
    </alternativeName>
</protein>
<feature type="compositionally biased region" description="Low complexity" evidence="5">
    <location>
        <begin position="786"/>
        <end position="795"/>
    </location>
</feature>
<organism evidence="9 10">
    <name type="scientific">Sphagnurus paluster</name>
    <dbReference type="NCBI Taxonomy" id="117069"/>
    <lineage>
        <taxon>Eukaryota</taxon>
        <taxon>Fungi</taxon>
        <taxon>Dikarya</taxon>
        <taxon>Basidiomycota</taxon>
        <taxon>Agaricomycotina</taxon>
        <taxon>Agaricomycetes</taxon>
        <taxon>Agaricomycetidae</taxon>
        <taxon>Agaricales</taxon>
        <taxon>Tricholomatineae</taxon>
        <taxon>Lyophyllaceae</taxon>
        <taxon>Sphagnurus</taxon>
    </lineage>
</organism>
<feature type="compositionally biased region" description="Polar residues" evidence="5">
    <location>
        <begin position="776"/>
        <end position="785"/>
    </location>
</feature>
<dbReference type="Pfam" id="PF15410">
    <property type="entry name" value="PH_9"/>
    <property type="match status" value="1"/>
</dbReference>
<keyword evidence="3 4" id="KW-0539">Nucleus</keyword>
<dbReference type="Pfam" id="PF01369">
    <property type="entry name" value="Sec7"/>
    <property type="match status" value="1"/>
</dbReference>
<dbReference type="GO" id="GO:0005085">
    <property type="term" value="F:guanyl-nucleotide exchange factor activity"/>
    <property type="evidence" value="ECO:0007669"/>
    <property type="project" value="InterPro"/>
</dbReference>
<feature type="domain" description="SEC7" evidence="8">
    <location>
        <begin position="922"/>
        <end position="1115"/>
    </location>
</feature>
<gene>
    <name evidence="4" type="primary">NOP7</name>
    <name evidence="9" type="ORF">H0H81_003760</name>
</gene>
<dbReference type="SMART" id="SM00222">
    <property type="entry name" value="Sec7"/>
    <property type="match status" value="1"/>
</dbReference>
<dbReference type="Pfam" id="PF06732">
    <property type="entry name" value="Pescadillo_N"/>
    <property type="match status" value="1"/>
</dbReference>
<dbReference type="SUPFAM" id="SSF48425">
    <property type="entry name" value="Sec7 domain"/>
    <property type="match status" value="1"/>
</dbReference>
<dbReference type="InterPro" id="IPR001357">
    <property type="entry name" value="BRCT_dom"/>
</dbReference>
<dbReference type="CDD" id="cd17709">
    <property type="entry name" value="BRCT_pescadillo_like"/>
    <property type="match status" value="1"/>
</dbReference>
<dbReference type="InterPro" id="IPR001849">
    <property type="entry name" value="PH_domain"/>
</dbReference>
<feature type="compositionally biased region" description="Basic and acidic residues" evidence="5">
    <location>
        <begin position="699"/>
        <end position="722"/>
    </location>
</feature>
<feature type="compositionally biased region" description="Basic and acidic residues" evidence="5">
    <location>
        <begin position="1728"/>
        <end position="1740"/>
    </location>
</feature>
<feature type="compositionally biased region" description="Polar residues" evidence="5">
    <location>
        <begin position="803"/>
        <end position="814"/>
    </location>
</feature>
<feature type="compositionally biased region" description="Polar residues" evidence="5">
    <location>
        <begin position="1712"/>
        <end position="1727"/>
    </location>
</feature>
<dbReference type="GO" id="GO:0005654">
    <property type="term" value="C:nucleoplasm"/>
    <property type="evidence" value="ECO:0007669"/>
    <property type="project" value="UniProtKB-SubCell"/>
</dbReference>
<dbReference type="EMBL" id="JABCKI010000001">
    <property type="protein sequence ID" value="KAG5654752.1"/>
    <property type="molecule type" value="Genomic_DNA"/>
</dbReference>
<feature type="compositionally biased region" description="Low complexity" evidence="5">
    <location>
        <begin position="933"/>
        <end position="942"/>
    </location>
</feature>
<keyword evidence="2 4" id="KW-0698">rRNA processing</keyword>
<dbReference type="HAMAP" id="MF_03028">
    <property type="entry name" value="Pescadillo"/>
    <property type="match status" value="1"/>
</dbReference>
<dbReference type="SUPFAM" id="SSF52113">
    <property type="entry name" value="BRCT domain"/>
    <property type="match status" value="1"/>
</dbReference>
<dbReference type="InterPro" id="IPR035999">
    <property type="entry name" value="Sec7_dom_sf"/>
</dbReference>
<evidence type="ECO:0000256" key="5">
    <source>
        <dbReference type="SAM" id="MobiDB-lite"/>
    </source>
</evidence>
<feature type="region of interest" description="Disordered" evidence="5">
    <location>
        <begin position="550"/>
        <end position="574"/>
    </location>
</feature>
<dbReference type="InterPro" id="IPR011993">
    <property type="entry name" value="PH-like_dom_sf"/>
</dbReference>
<proteinExistence type="inferred from homology"/>
<comment type="similarity">
    <text evidence="4">Belongs to the pescadillo family.</text>
</comment>
<feature type="compositionally biased region" description="Low complexity" evidence="5">
    <location>
        <begin position="896"/>
        <end position="919"/>
    </location>
</feature>
<dbReference type="SUPFAM" id="SSF50729">
    <property type="entry name" value="PH domain-like"/>
    <property type="match status" value="1"/>
</dbReference>
<comment type="function">
    <text evidence="4">Component of the NOP7 complex, which is required for maturation of the 25S and 5.8S ribosomal RNAs and formation of the 60S ribosome.</text>
</comment>
<dbReference type="GO" id="GO:0030687">
    <property type="term" value="C:preribosome, large subunit precursor"/>
    <property type="evidence" value="ECO:0007669"/>
    <property type="project" value="UniProtKB-UniRule"/>
</dbReference>
<dbReference type="Gene3D" id="3.40.50.10190">
    <property type="entry name" value="BRCT domain"/>
    <property type="match status" value="1"/>
</dbReference>
<comment type="subunit">
    <text evidence="4">Component of the NOP7 complex, composed of ERB1, NOP7 and YTM1. Within the NOP7 complex ERB1 appears to interact directly with NOP7 and YTM1. The NOP7 complex also associates with the 66S pre-ribosome.</text>
</comment>
<reference evidence="9" key="1">
    <citation type="submission" date="2021-02" db="EMBL/GenBank/DDBJ databases">
        <authorList>
            <person name="Nieuwenhuis M."/>
            <person name="Van De Peppel L.J.J."/>
        </authorList>
    </citation>
    <scope>NUCLEOTIDE SEQUENCE</scope>
    <source>
        <strain evidence="9">D49</strain>
    </source>
</reference>
<feature type="domain" description="BRCT" evidence="7">
    <location>
        <begin position="355"/>
        <end position="457"/>
    </location>
</feature>
<reference evidence="9" key="2">
    <citation type="submission" date="2021-10" db="EMBL/GenBank/DDBJ databases">
        <title>Phylogenomics reveals ancestral predisposition of the termite-cultivated fungus Termitomyces towards a domesticated lifestyle.</title>
        <authorList>
            <person name="Auxier B."/>
            <person name="Grum-Grzhimaylo A."/>
            <person name="Cardenas M.E."/>
            <person name="Lodge J.D."/>
            <person name="Laessoe T."/>
            <person name="Pedersen O."/>
            <person name="Smith M.E."/>
            <person name="Kuyper T.W."/>
            <person name="Franco-Molano E.A."/>
            <person name="Baroni T.J."/>
            <person name="Aanen D.K."/>
        </authorList>
    </citation>
    <scope>NUCLEOTIDE SEQUENCE</scope>
    <source>
        <strain evidence="9">D49</strain>
    </source>
</reference>
<evidence type="ECO:0000313" key="10">
    <source>
        <dbReference type="Proteomes" id="UP000717328"/>
    </source>
</evidence>
<comment type="caution">
    <text evidence="9">The sequence shown here is derived from an EMBL/GenBank/DDBJ whole genome shotgun (WGS) entry which is preliminary data.</text>
</comment>
<dbReference type="GO" id="GO:0043021">
    <property type="term" value="F:ribonucleoprotein complex binding"/>
    <property type="evidence" value="ECO:0007669"/>
    <property type="project" value="UniProtKB-UniRule"/>
</dbReference>
<evidence type="ECO:0000259" key="7">
    <source>
        <dbReference type="PROSITE" id="PS50172"/>
    </source>
</evidence>
<evidence type="ECO:0000256" key="4">
    <source>
        <dbReference type="HAMAP-Rule" id="MF_03028"/>
    </source>
</evidence>
<dbReference type="PANTHER" id="PTHR12221:SF6">
    <property type="entry name" value="PESCADILLO HOMOLOG"/>
    <property type="match status" value="1"/>
</dbReference>
<feature type="compositionally biased region" description="Pro residues" evidence="5">
    <location>
        <begin position="620"/>
        <end position="631"/>
    </location>
</feature>
<dbReference type="Pfam" id="PF00533">
    <property type="entry name" value="BRCT"/>
    <property type="match status" value="1"/>
</dbReference>
<keyword evidence="1 4" id="KW-0690">Ribosome biogenesis</keyword>
<evidence type="ECO:0000313" key="9">
    <source>
        <dbReference type="EMBL" id="KAG5654752.1"/>
    </source>
</evidence>
<dbReference type="GO" id="GO:0032012">
    <property type="term" value="P:regulation of ARF protein signal transduction"/>
    <property type="evidence" value="ECO:0007669"/>
    <property type="project" value="InterPro"/>
</dbReference>
<feature type="region of interest" description="Disordered" evidence="5">
    <location>
        <begin position="589"/>
        <end position="634"/>
    </location>
</feature>
<feature type="compositionally biased region" description="Basic and acidic residues" evidence="5">
    <location>
        <begin position="674"/>
        <end position="686"/>
    </location>
</feature>
<dbReference type="PANTHER" id="PTHR12221">
    <property type="entry name" value="PESCADILLO - RELATED"/>
    <property type="match status" value="1"/>
</dbReference>
<feature type="compositionally biased region" description="Polar residues" evidence="5">
    <location>
        <begin position="836"/>
        <end position="847"/>
    </location>
</feature>
<feature type="compositionally biased region" description="Low complexity" evidence="5">
    <location>
        <begin position="725"/>
        <end position="755"/>
    </location>
</feature>
<dbReference type="GO" id="GO:0000463">
    <property type="term" value="P:maturation of LSU-rRNA from tricistronic rRNA transcript (SSU-rRNA, 5.8S rRNA, LSU-rRNA)"/>
    <property type="evidence" value="ECO:0007669"/>
    <property type="project" value="UniProtKB-UniRule"/>
</dbReference>
<dbReference type="GO" id="GO:0003723">
    <property type="term" value="F:RNA binding"/>
    <property type="evidence" value="ECO:0007669"/>
    <property type="project" value="TreeGrafter"/>
</dbReference>
<name>A0A9P7GQ32_9AGAR</name>
<feature type="domain" description="PH" evidence="6">
    <location>
        <begin position="1236"/>
        <end position="1362"/>
    </location>
</feature>
<feature type="region of interest" description="Disordered" evidence="5">
    <location>
        <begin position="896"/>
        <end position="956"/>
    </location>
</feature>
<dbReference type="PROSITE" id="PS50003">
    <property type="entry name" value="PH_DOMAIN"/>
    <property type="match status" value="1"/>
</dbReference>
<dbReference type="SMART" id="SM00233">
    <property type="entry name" value="PH"/>
    <property type="match status" value="1"/>
</dbReference>
<dbReference type="InterPro" id="IPR023394">
    <property type="entry name" value="Sec7_C_sf"/>
</dbReference>
<accession>A0A9P7GQ32</accession>
<dbReference type="Gene3D" id="2.30.29.30">
    <property type="entry name" value="Pleckstrin-homology domain (PH domain)/Phosphotyrosine-binding domain (PTB)"/>
    <property type="match status" value="1"/>
</dbReference>
<dbReference type="Gene3D" id="1.10.1000.11">
    <property type="entry name" value="Arf Nucleotide-binding Site Opener,domain 2"/>
    <property type="match status" value="1"/>
</dbReference>
<evidence type="ECO:0000256" key="2">
    <source>
        <dbReference type="ARBA" id="ARBA00022552"/>
    </source>
</evidence>